<feature type="domain" description="BON" evidence="1">
    <location>
        <begin position="12"/>
        <end position="80"/>
    </location>
</feature>
<evidence type="ECO:0000313" key="2">
    <source>
        <dbReference type="EMBL" id="CCF63005.1"/>
    </source>
</evidence>
<reference evidence="2 3" key="1">
    <citation type="journal article" date="2012" name="J. Bacteriol.">
        <title>Genome sequence of the human- and animal-pathogenic strain Nocardia cyriacigeorgica GUH-2.</title>
        <authorList>
            <person name="Zoropogui A."/>
            <person name="Pujic P."/>
            <person name="Normand P."/>
            <person name="Barbe V."/>
            <person name="Beaman B."/>
            <person name="Beaman L."/>
            <person name="Boiron P."/>
            <person name="Colinon C."/>
            <person name="Deredjian A."/>
            <person name="Graindorge A."/>
            <person name="Mangenot S."/>
            <person name="Nazaret S."/>
            <person name="Neto M."/>
            <person name="Petit S."/>
            <person name="Roche D."/>
            <person name="Vallenet D."/>
            <person name="Rodriguez-Nava V."/>
            <person name="Richard Y."/>
            <person name="Cournoyer B."/>
            <person name="Blaha D."/>
        </authorList>
    </citation>
    <scope>NUCLEOTIDE SEQUENCE [LARGE SCALE GENOMIC DNA]</scope>
    <source>
        <strain evidence="2 3">GUH-2</strain>
    </source>
</reference>
<proteinExistence type="predicted"/>
<dbReference type="AlphaFoldDB" id="H6R133"/>
<protein>
    <recommendedName>
        <fullName evidence="1">BON domain-containing protein</fullName>
    </recommendedName>
</protein>
<name>H6R133_NOCCG</name>
<dbReference type="HOGENOM" id="CLU_184565_0_0_11"/>
<dbReference type="Pfam" id="PF04972">
    <property type="entry name" value="BON"/>
    <property type="match status" value="1"/>
</dbReference>
<dbReference type="PROSITE" id="PS50914">
    <property type="entry name" value="BON"/>
    <property type="match status" value="1"/>
</dbReference>
<dbReference type="InterPro" id="IPR007055">
    <property type="entry name" value="BON_dom"/>
</dbReference>
<dbReference type="STRING" id="1127134.NOCYR_2227"/>
<dbReference type="eggNOG" id="ENOG5033D4C">
    <property type="taxonomic scope" value="Bacteria"/>
</dbReference>
<dbReference type="Gene3D" id="3.30.1340.30">
    <property type="match status" value="1"/>
</dbReference>
<organism evidence="2 3">
    <name type="scientific">Nocardia cyriacigeorgica (strain GUH-2)</name>
    <dbReference type="NCBI Taxonomy" id="1127134"/>
    <lineage>
        <taxon>Bacteria</taxon>
        <taxon>Bacillati</taxon>
        <taxon>Actinomycetota</taxon>
        <taxon>Actinomycetes</taxon>
        <taxon>Mycobacteriales</taxon>
        <taxon>Nocardiaceae</taxon>
        <taxon>Nocardia</taxon>
    </lineage>
</organism>
<evidence type="ECO:0000313" key="3">
    <source>
        <dbReference type="Proteomes" id="UP000008190"/>
    </source>
</evidence>
<dbReference type="RefSeq" id="WP_014350465.1">
    <property type="nucleotide sequence ID" value="NC_016887.1"/>
</dbReference>
<accession>H6R133</accession>
<dbReference type="KEGG" id="ncy:NOCYR_2227"/>
<keyword evidence="3" id="KW-1185">Reference proteome</keyword>
<sequence length="91" mass="9923">MPGTTHEPGSTPPQYLVARLRRALAEDPRTAELGVQIHIRGGVVVLDGEVTSAERKQRLEDTVRELVPGARIHNEVRVGTPAQPGPSEELR</sequence>
<evidence type="ECO:0000259" key="1">
    <source>
        <dbReference type="PROSITE" id="PS50914"/>
    </source>
</evidence>
<dbReference type="Proteomes" id="UP000008190">
    <property type="component" value="Chromosome"/>
</dbReference>
<gene>
    <name evidence="2" type="ordered locus">NOCYR_2227</name>
</gene>
<dbReference type="EMBL" id="FO082843">
    <property type="protein sequence ID" value="CCF63005.1"/>
    <property type="molecule type" value="Genomic_DNA"/>
</dbReference>